<reference evidence="18 19" key="1">
    <citation type="submission" date="2018-10" db="EMBL/GenBank/DDBJ databases">
        <title>Isolation of pseudouridimycin from Streptomyces albus DSM 40763.</title>
        <authorList>
            <person name="Rosenqvist P."/>
            <person name="Metsae-Ketelae M."/>
            <person name="Virta P."/>
        </authorList>
    </citation>
    <scope>NUCLEOTIDE SEQUENCE [LARGE SCALE GENOMIC DNA]</scope>
    <source>
        <strain evidence="18 19">DSM 40763</strain>
    </source>
</reference>
<keyword evidence="18" id="KW-0670">Pyruvate</keyword>
<keyword evidence="12 15" id="KW-0408">Iron</keyword>
<dbReference type="EC" id="1.13.11.27" evidence="18"/>
<evidence type="ECO:0000256" key="11">
    <source>
        <dbReference type="ARBA" id="ARBA00023002"/>
    </source>
</evidence>
<dbReference type="GO" id="GO:0006572">
    <property type="term" value="P:L-tyrosine catabolic process"/>
    <property type="evidence" value="ECO:0007669"/>
    <property type="project" value="TreeGrafter"/>
</dbReference>
<dbReference type="InterPro" id="IPR037523">
    <property type="entry name" value="VOC_core"/>
</dbReference>
<dbReference type="GO" id="GO:0005737">
    <property type="term" value="C:cytoplasm"/>
    <property type="evidence" value="ECO:0007669"/>
    <property type="project" value="UniProtKB-SubCell"/>
</dbReference>
<dbReference type="InterPro" id="IPR005956">
    <property type="entry name" value="4OHPhenylPyrv_dOase"/>
</dbReference>
<evidence type="ECO:0000256" key="7">
    <source>
        <dbReference type="ARBA" id="ARBA00022723"/>
    </source>
</evidence>
<dbReference type="InterPro" id="IPR029068">
    <property type="entry name" value="Glyas_Bleomycin-R_OHBP_Dase"/>
</dbReference>
<evidence type="ECO:0000256" key="13">
    <source>
        <dbReference type="ARBA" id="ARBA00023034"/>
    </source>
</evidence>
<dbReference type="InterPro" id="IPR041736">
    <property type="entry name" value="4OHPhenylPyrv_dOase_N"/>
</dbReference>
<comment type="subunit">
    <text evidence="5">Homodimer.</text>
</comment>
<evidence type="ECO:0000256" key="8">
    <source>
        <dbReference type="ARBA" id="ARBA00022737"/>
    </source>
</evidence>
<name>A0A8H1L0U6_9ACTN</name>
<dbReference type="EMBL" id="RCIY01000120">
    <property type="protein sequence ID" value="TGG74712.1"/>
    <property type="molecule type" value="Genomic_DNA"/>
</dbReference>
<evidence type="ECO:0000313" key="19">
    <source>
        <dbReference type="Proteomes" id="UP000298111"/>
    </source>
</evidence>
<dbReference type="RefSeq" id="WP_031175164.1">
    <property type="nucleotide sequence ID" value="NZ_BBQG01000010.1"/>
</dbReference>
<dbReference type="GO" id="GO:0042802">
    <property type="term" value="F:identical protein binding"/>
    <property type="evidence" value="ECO:0007669"/>
    <property type="project" value="UniProtKB-ARBA"/>
</dbReference>
<protein>
    <submittedName>
        <fullName evidence="18">4-hydroxyphenylpyruvate dioxygenase</fullName>
        <ecNumber evidence="18">1.13.11.27</ecNumber>
    </submittedName>
</protein>
<evidence type="ECO:0000256" key="14">
    <source>
        <dbReference type="ARBA" id="ARBA00023136"/>
    </source>
</evidence>
<evidence type="ECO:0000256" key="6">
    <source>
        <dbReference type="ARBA" id="ARBA00022490"/>
    </source>
</evidence>
<feature type="domain" description="VOC" evidence="17">
    <location>
        <begin position="34"/>
        <end position="164"/>
    </location>
</feature>
<feature type="binding site" evidence="15">
    <location>
        <position position="279"/>
    </location>
    <ligand>
        <name>Fe cation</name>
        <dbReference type="ChEBI" id="CHEBI:24875"/>
    </ligand>
</feature>
<dbReference type="Proteomes" id="UP000298111">
    <property type="component" value="Unassembled WGS sequence"/>
</dbReference>
<evidence type="ECO:0000259" key="17">
    <source>
        <dbReference type="PROSITE" id="PS51819"/>
    </source>
</evidence>
<dbReference type="PROSITE" id="PS51819">
    <property type="entry name" value="VOC"/>
    <property type="match status" value="2"/>
</dbReference>
<evidence type="ECO:0000256" key="12">
    <source>
        <dbReference type="ARBA" id="ARBA00023004"/>
    </source>
</evidence>
<dbReference type="InterPro" id="IPR041735">
    <property type="entry name" value="4OHPhenylPyrv_dOase_C"/>
</dbReference>
<evidence type="ECO:0000256" key="16">
    <source>
        <dbReference type="SAM" id="MobiDB-lite"/>
    </source>
</evidence>
<proteinExistence type="inferred from homology"/>
<evidence type="ECO:0000256" key="10">
    <source>
        <dbReference type="ARBA" id="ARBA00022964"/>
    </source>
</evidence>
<dbReference type="NCBIfam" id="TIGR01263">
    <property type="entry name" value="4HPPD"/>
    <property type="match status" value="1"/>
</dbReference>
<dbReference type="Gene3D" id="3.10.180.10">
    <property type="entry name" value="2,3-Dihydroxybiphenyl 1,2-Dioxygenase, domain 1"/>
    <property type="match status" value="2"/>
</dbReference>
<keyword evidence="11 18" id="KW-0560">Oxidoreductase</keyword>
<comment type="subcellular location">
    <subcellularLocation>
        <location evidence="3">Cytoplasm</location>
    </subcellularLocation>
    <subcellularLocation>
        <location evidence="2">Endoplasmic reticulum membrane</location>
        <topology evidence="2">Peripheral membrane protein</topology>
    </subcellularLocation>
    <subcellularLocation>
        <location evidence="1">Golgi apparatus membrane</location>
        <topology evidence="1">Peripheral membrane protein</topology>
    </subcellularLocation>
</comment>
<dbReference type="InterPro" id="IPR004360">
    <property type="entry name" value="Glyas_Fos-R_dOase_dom"/>
</dbReference>
<keyword evidence="9" id="KW-0256">Endoplasmic reticulum</keyword>
<dbReference type="GeneID" id="75185471"/>
<evidence type="ECO:0000256" key="5">
    <source>
        <dbReference type="ARBA" id="ARBA00011738"/>
    </source>
</evidence>
<feature type="binding site" evidence="15">
    <location>
        <position position="196"/>
    </location>
    <ligand>
        <name>Fe cation</name>
        <dbReference type="ChEBI" id="CHEBI:24875"/>
    </ligand>
</feature>
<organism evidence="18 19">
    <name type="scientific">Streptomyces albus</name>
    <dbReference type="NCBI Taxonomy" id="1888"/>
    <lineage>
        <taxon>Bacteria</taxon>
        <taxon>Bacillati</taxon>
        <taxon>Actinomycetota</taxon>
        <taxon>Actinomycetes</taxon>
        <taxon>Kitasatosporales</taxon>
        <taxon>Streptomycetaceae</taxon>
        <taxon>Streptomyces</taxon>
    </lineage>
</organism>
<dbReference type="GO" id="GO:0046872">
    <property type="term" value="F:metal ion binding"/>
    <property type="evidence" value="ECO:0007669"/>
    <property type="project" value="UniProtKB-KW"/>
</dbReference>
<feature type="region of interest" description="Disordered" evidence="16">
    <location>
        <begin position="1"/>
        <end position="28"/>
    </location>
</feature>
<evidence type="ECO:0000313" key="18">
    <source>
        <dbReference type="EMBL" id="TGG74712.1"/>
    </source>
</evidence>
<feature type="domain" description="VOC" evidence="17">
    <location>
        <begin position="193"/>
        <end position="349"/>
    </location>
</feature>
<dbReference type="FunFam" id="3.10.180.10:FF:000022">
    <property type="entry name" value="4-hydroxyphenylpyruvate dioxygenase"/>
    <property type="match status" value="1"/>
</dbReference>
<dbReference type="CDD" id="cd07250">
    <property type="entry name" value="HPPD_C_like"/>
    <property type="match status" value="1"/>
</dbReference>
<evidence type="ECO:0000256" key="9">
    <source>
        <dbReference type="ARBA" id="ARBA00022824"/>
    </source>
</evidence>
<accession>A0A8H1L0U6</accession>
<comment type="similarity">
    <text evidence="4">Belongs to the 4HPPD family.</text>
</comment>
<feature type="binding site" evidence="15">
    <location>
        <position position="360"/>
    </location>
    <ligand>
        <name>Fe cation</name>
        <dbReference type="ChEBI" id="CHEBI:24875"/>
    </ligand>
</feature>
<dbReference type="SUPFAM" id="SSF54593">
    <property type="entry name" value="Glyoxalase/Bleomycin resistance protein/Dihydroxybiphenyl dioxygenase"/>
    <property type="match status" value="1"/>
</dbReference>
<dbReference type="PANTHER" id="PTHR11959">
    <property type="entry name" value="4-HYDROXYPHENYLPYRUVATE DIOXYGENASE"/>
    <property type="match status" value="1"/>
</dbReference>
<keyword evidence="6" id="KW-0963">Cytoplasm</keyword>
<evidence type="ECO:0000256" key="15">
    <source>
        <dbReference type="PIRSR" id="PIRSR009283-1"/>
    </source>
</evidence>
<dbReference type="PANTHER" id="PTHR11959:SF1">
    <property type="entry name" value="4-HYDROXYPHENYLPYRUVATE DIOXYGENASE"/>
    <property type="match status" value="1"/>
</dbReference>
<sequence>MKPTALDAAPDTGTTARPATARPADGARPWDIDGIDHIRLCVGNARQAAHFYITAFGMEPTACRRPENNPDGHAEYVLTSGSVRFVITGGGEPDSPATRWAATHGDGVSDIALRVRNLDEGLAYAERAGATVLAEPREERDRHGTVRTAAIATYGELRHTLVERGSYRGPFLPGFEAPAPASPRPAGPRLFERIDHVVGCVELGLLDEWVDFYRRTMGFGTMAEFIGDDIATRYSALMSKVVTDGSHKVKLPLNEPAPGERRSQIDEYLAYHRGPGTQHIALETEDILAATDALRAAGIDFLPTPHTYYDDPVLRARIGSVRVDIDELRSRGILVDRDEDGYLLQIFTRPLVDRPTFFVELIERHGSQGFGKGNFMALFEAVEREQELRGNL</sequence>
<keyword evidence="13" id="KW-0333">Golgi apparatus</keyword>
<feature type="compositionally biased region" description="Low complexity" evidence="16">
    <location>
        <begin position="7"/>
        <end position="27"/>
    </location>
</feature>
<evidence type="ECO:0000256" key="4">
    <source>
        <dbReference type="ARBA" id="ARBA00005877"/>
    </source>
</evidence>
<keyword evidence="10 18" id="KW-0223">Dioxygenase</keyword>
<gene>
    <name evidence="18" type="primary">hppD</name>
    <name evidence="18" type="ORF">D8771_34525</name>
</gene>
<evidence type="ECO:0000256" key="1">
    <source>
        <dbReference type="ARBA" id="ARBA00004395"/>
    </source>
</evidence>
<comment type="caution">
    <text evidence="18">The sequence shown here is derived from an EMBL/GenBank/DDBJ whole genome shotgun (WGS) entry which is preliminary data.</text>
</comment>
<dbReference type="CDD" id="cd08342">
    <property type="entry name" value="HPPD_N_like"/>
    <property type="match status" value="1"/>
</dbReference>
<dbReference type="AlphaFoldDB" id="A0A8H1L0U6"/>
<keyword evidence="14" id="KW-0472">Membrane</keyword>
<comment type="cofactor">
    <cofactor evidence="15">
        <name>Fe cation</name>
        <dbReference type="ChEBI" id="CHEBI:24875"/>
    </cofactor>
    <text evidence="15">Binds 1 Fe cation per subunit.</text>
</comment>
<dbReference type="GO" id="GO:0003868">
    <property type="term" value="F:4-hydroxyphenylpyruvate dioxygenase activity"/>
    <property type="evidence" value="ECO:0007669"/>
    <property type="project" value="UniProtKB-EC"/>
</dbReference>
<evidence type="ECO:0000256" key="2">
    <source>
        <dbReference type="ARBA" id="ARBA00004406"/>
    </source>
</evidence>
<keyword evidence="7 15" id="KW-0479">Metal-binding</keyword>
<dbReference type="Pfam" id="PF00903">
    <property type="entry name" value="Glyoxalase"/>
    <property type="match status" value="2"/>
</dbReference>
<keyword evidence="8" id="KW-0677">Repeat</keyword>
<dbReference type="PIRSF" id="PIRSF009283">
    <property type="entry name" value="HPP_dOase"/>
    <property type="match status" value="1"/>
</dbReference>
<evidence type="ECO:0000256" key="3">
    <source>
        <dbReference type="ARBA" id="ARBA00004496"/>
    </source>
</evidence>